<dbReference type="EMBL" id="AAFI02000006">
    <property type="protein sequence ID" value="EAL71768.1"/>
    <property type="molecule type" value="Genomic_DNA"/>
</dbReference>
<dbReference type="PaxDb" id="44689-DDB0202831"/>
<evidence type="ECO:0000313" key="2">
    <source>
        <dbReference type="Proteomes" id="UP000002195"/>
    </source>
</evidence>
<dbReference type="GeneID" id="8617873"/>
<dbReference type="AlphaFoldDB" id="Q55BD2"/>
<dbReference type="GlyGen" id="Q55BD2">
    <property type="glycosylation" value="1 site"/>
</dbReference>
<organism evidence="1 2">
    <name type="scientific">Dictyostelium discoideum</name>
    <name type="common">Social amoeba</name>
    <dbReference type="NCBI Taxonomy" id="44689"/>
    <lineage>
        <taxon>Eukaryota</taxon>
        <taxon>Amoebozoa</taxon>
        <taxon>Evosea</taxon>
        <taxon>Eumycetozoa</taxon>
        <taxon>Dictyostelia</taxon>
        <taxon>Dictyosteliales</taxon>
        <taxon>Dictyosteliaceae</taxon>
        <taxon>Dictyostelium</taxon>
    </lineage>
</organism>
<dbReference type="KEGG" id="ddi:DDB_G0271276"/>
<dbReference type="Proteomes" id="UP000002195">
    <property type="component" value="Unassembled WGS sequence"/>
</dbReference>
<dbReference type="InParanoid" id="Q55BD2"/>
<gene>
    <name evidence="1" type="ORF">DDB_G0271276</name>
</gene>
<comment type="caution">
    <text evidence="1">The sequence shown here is derived from an EMBL/GenBank/DDBJ whole genome shotgun (WGS) entry which is preliminary data.</text>
</comment>
<dbReference type="VEuPathDB" id="AmoebaDB:DDB_G0271276"/>
<keyword evidence="2" id="KW-1185">Reference proteome</keyword>
<accession>Q55BD2</accession>
<dbReference type="RefSeq" id="XP_645680.1">
    <property type="nucleotide sequence ID" value="XM_640588.1"/>
</dbReference>
<sequence>MNDNYLHYQIPNIRYEVGKLTFYRIAKFIKLQEKAENYESLSVDDSDQLFHLFILLQSVLNMTMYPIYINTTDTVTLSFATNTRYINSQKGMVGFVDATPSTVDGLLEPFLECSFLKENYDLIKDNDDVLFYSYCIRQKAENKNGGKRVTYKKANDFIVEHFANNITSLNFLFSPELRNYLTRVTDDSEKDQHYKSYEEFHKMVVYVHKLNNDCPKKFRSHLVNLFTRNKFSGKSQVLMNKYNNIVMYINQHGLKTTASIPNPTPSENGTRQN</sequence>
<proteinExistence type="predicted"/>
<evidence type="ECO:0000313" key="1">
    <source>
        <dbReference type="EMBL" id="EAL71768.1"/>
    </source>
</evidence>
<reference evidence="1 2" key="1">
    <citation type="journal article" date="2005" name="Nature">
        <title>The genome of the social amoeba Dictyostelium discoideum.</title>
        <authorList>
            <consortium name="The Dictyostelium discoideum Sequencing Consortium"/>
            <person name="Eichinger L."/>
            <person name="Pachebat J.A."/>
            <person name="Glockner G."/>
            <person name="Rajandream M.A."/>
            <person name="Sucgang R."/>
            <person name="Berriman M."/>
            <person name="Song J."/>
            <person name="Olsen R."/>
            <person name="Szafranski K."/>
            <person name="Xu Q."/>
            <person name="Tunggal B."/>
            <person name="Kummerfeld S."/>
            <person name="Madera M."/>
            <person name="Konfortov B.A."/>
            <person name="Rivero F."/>
            <person name="Bankier A.T."/>
            <person name="Lehmann R."/>
            <person name="Hamlin N."/>
            <person name="Davies R."/>
            <person name="Gaudet P."/>
            <person name="Fey P."/>
            <person name="Pilcher K."/>
            <person name="Chen G."/>
            <person name="Saunders D."/>
            <person name="Sodergren E."/>
            <person name="Davis P."/>
            <person name="Kerhornou A."/>
            <person name="Nie X."/>
            <person name="Hall N."/>
            <person name="Anjard C."/>
            <person name="Hemphill L."/>
            <person name="Bason N."/>
            <person name="Farbrother P."/>
            <person name="Desany B."/>
            <person name="Just E."/>
            <person name="Morio T."/>
            <person name="Rost R."/>
            <person name="Churcher C."/>
            <person name="Cooper J."/>
            <person name="Haydock S."/>
            <person name="van Driessche N."/>
            <person name="Cronin A."/>
            <person name="Goodhead I."/>
            <person name="Muzny D."/>
            <person name="Mourier T."/>
            <person name="Pain A."/>
            <person name="Lu M."/>
            <person name="Harper D."/>
            <person name="Lindsay R."/>
            <person name="Hauser H."/>
            <person name="James K."/>
            <person name="Quiles M."/>
            <person name="Madan Babu M."/>
            <person name="Saito T."/>
            <person name="Buchrieser C."/>
            <person name="Wardroper A."/>
            <person name="Felder M."/>
            <person name="Thangavelu M."/>
            <person name="Johnson D."/>
            <person name="Knights A."/>
            <person name="Loulseged H."/>
            <person name="Mungall K."/>
            <person name="Oliver K."/>
            <person name="Price C."/>
            <person name="Quail M.A."/>
            <person name="Urushihara H."/>
            <person name="Hernandez J."/>
            <person name="Rabbinowitsch E."/>
            <person name="Steffen D."/>
            <person name="Sanders M."/>
            <person name="Ma J."/>
            <person name="Kohara Y."/>
            <person name="Sharp S."/>
            <person name="Simmonds M."/>
            <person name="Spiegler S."/>
            <person name="Tivey A."/>
            <person name="Sugano S."/>
            <person name="White B."/>
            <person name="Walker D."/>
            <person name="Woodward J."/>
            <person name="Winckler T."/>
            <person name="Tanaka Y."/>
            <person name="Shaulsky G."/>
            <person name="Schleicher M."/>
            <person name="Weinstock G."/>
            <person name="Rosenthal A."/>
            <person name="Cox E.C."/>
            <person name="Chisholm R.L."/>
            <person name="Gibbs R."/>
            <person name="Loomis W.F."/>
            <person name="Platzer M."/>
            <person name="Kay R.R."/>
            <person name="Williams J."/>
            <person name="Dear P.H."/>
            <person name="Noegel A.A."/>
            <person name="Barrell B."/>
            <person name="Kuspa A."/>
        </authorList>
    </citation>
    <scope>NUCLEOTIDE SEQUENCE [LARGE SCALE GENOMIC DNA]</scope>
    <source>
        <strain evidence="1 2">AX4</strain>
    </source>
</reference>
<dbReference type="HOGENOM" id="CLU_080586_0_0_1"/>
<protein>
    <submittedName>
        <fullName evidence="1">Uncharacterized protein</fullName>
    </submittedName>
</protein>
<name>Q55BD2_DICDI</name>